<dbReference type="KEGG" id="rsq:Rsph17025_3748"/>
<dbReference type="EMBL" id="CP000662">
    <property type="protein sequence ID" value="ABP72612.1"/>
    <property type="molecule type" value="Genomic_DNA"/>
</dbReference>
<dbReference type="InterPro" id="IPR050742">
    <property type="entry name" value="Helicase_Restrict-Modif_Enz"/>
</dbReference>
<dbReference type="AlphaFoldDB" id="A4WYZ8"/>
<keyword evidence="2" id="KW-0614">Plasmid</keyword>
<geneLocation type="plasmid" evidence="2">
    <name>pRSPA01</name>
</geneLocation>
<proteinExistence type="predicted"/>
<reference evidence="2" key="1">
    <citation type="submission" date="2007-04" db="EMBL/GenBank/DDBJ databases">
        <title>Complete sequence of plasmid pRSPA01 of Rhodobacter sphaeroides ATCC 17025.</title>
        <authorList>
            <consortium name="US DOE Joint Genome Institute"/>
            <person name="Copeland A."/>
            <person name="Lucas S."/>
            <person name="Lapidus A."/>
            <person name="Barry K."/>
            <person name="Detter J.C."/>
            <person name="Glavina del Rio T."/>
            <person name="Hammon N."/>
            <person name="Israni S."/>
            <person name="Dalin E."/>
            <person name="Tice H."/>
            <person name="Pitluck S."/>
            <person name="Chertkov O."/>
            <person name="Brettin T."/>
            <person name="Bruce D."/>
            <person name="Han C."/>
            <person name="Schmutz J."/>
            <person name="Larimer F."/>
            <person name="Land M."/>
            <person name="Hauser L."/>
            <person name="Kyrpides N."/>
            <person name="Kim E."/>
            <person name="Richardson P."/>
            <person name="Mackenzie C."/>
            <person name="Choudhary M."/>
            <person name="Donohue T.J."/>
            <person name="Kaplan S."/>
        </authorList>
    </citation>
    <scope>NUCLEOTIDE SEQUENCE [LARGE SCALE GENOMIC DNA]</scope>
    <source>
        <strain evidence="2">ATCC 17025</strain>
        <plasmid evidence="2">pRSPA01</plasmid>
    </source>
</reference>
<evidence type="ECO:0000313" key="2">
    <source>
        <dbReference type="EMBL" id="ABP72612.1"/>
    </source>
</evidence>
<dbReference type="PANTHER" id="PTHR47396:SF1">
    <property type="entry name" value="ATP-DEPENDENT HELICASE IRC3-RELATED"/>
    <property type="match status" value="1"/>
</dbReference>
<protein>
    <submittedName>
        <fullName evidence="2">ABC-type metal ion transport system ATPase component-like protein</fullName>
    </submittedName>
</protein>
<dbReference type="InterPro" id="IPR001650">
    <property type="entry name" value="Helicase_C-like"/>
</dbReference>
<dbReference type="SUPFAM" id="SSF52540">
    <property type="entry name" value="P-loop containing nucleoside triphosphate hydrolases"/>
    <property type="match status" value="1"/>
</dbReference>
<gene>
    <name evidence="2" type="ordered locus">Rsph17025_3748</name>
</gene>
<organism evidence="2">
    <name type="scientific">Cereibacter sphaeroides (strain ATCC 17025 / ATH 2.4.3)</name>
    <name type="common">Rhodobacter sphaeroides</name>
    <dbReference type="NCBI Taxonomy" id="349102"/>
    <lineage>
        <taxon>Bacteria</taxon>
        <taxon>Pseudomonadati</taxon>
        <taxon>Pseudomonadota</taxon>
        <taxon>Alphaproteobacteria</taxon>
        <taxon>Rhodobacterales</taxon>
        <taxon>Paracoccaceae</taxon>
        <taxon>Cereibacter</taxon>
    </lineage>
</organism>
<dbReference type="HOGENOM" id="CLU_1209050_0_0_5"/>
<dbReference type="GO" id="GO:0005829">
    <property type="term" value="C:cytosol"/>
    <property type="evidence" value="ECO:0007669"/>
    <property type="project" value="TreeGrafter"/>
</dbReference>
<accession>A4WYZ8</accession>
<dbReference type="PANTHER" id="PTHR47396">
    <property type="entry name" value="TYPE I RESTRICTION ENZYME ECOKI R PROTEIN"/>
    <property type="match status" value="1"/>
</dbReference>
<dbReference type="Gene3D" id="3.40.50.300">
    <property type="entry name" value="P-loop containing nucleotide triphosphate hydrolases"/>
    <property type="match status" value="1"/>
</dbReference>
<name>A4WYZ8_CERS5</name>
<sequence>MTDAVERRRLNQLFREGGVKVICSVRTMTTGVDLPVSCIIDAAPTRSEILHIQKIGRGLRVNPGTEDCLILDHAGNSLRLGLVTDIHHDRLDTTERGARKERKPKPEKLPRPCPRCDALHVGQICPGCGFERSPLANVDATDGTLVEVTGRKQPATMEDKQLFWSMTKWLQHERSWSDGRASNLYRDRFGVWPRGLRATPQRPDQAFFNYEKSRRIAWAKSKTAESRRA</sequence>
<feature type="domain" description="Helicase C-terminal" evidence="1">
    <location>
        <begin position="4"/>
        <end position="61"/>
    </location>
</feature>
<evidence type="ECO:0000259" key="1">
    <source>
        <dbReference type="Pfam" id="PF00271"/>
    </source>
</evidence>
<dbReference type="Pfam" id="PF00271">
    <property type="entry name" value="Helicase_C"/>
    <property type="match status" value="1"/>
</dbReference>
<dbReference type="InterPro" id="IPR027417">
    <property type="entry name" value="P-loop_NTPase"/>
</dbReference>